<organism evidence="7 9">
    <name type="scientific">Stutzerimonas balearica DSM 6083</name>
    <dbReference type="NCBI Taxonomy" id="1123016"/>
    <lineage>
        <taxon>Bacteria</taxon>
        <taxon>Pseudomonadati</taxon>
        <taxon>Pseudomonadota</taxon>
        <taxon>Gammaproteobacteria</taxon>
        <taxon>Pseudomonadales</taxon>
        <taxon>Pseudomonadaceae</taxon>
        <taxon>Stutzerimonas</taxon>
    </lineage>
</organism>
<dbReference type="InterPro" id="IPR001123">
    <property type="entry name" value="LeuE-type"/>
</dbReference>
<dbReference type="Proteomes" id="UP000182276">
    <property type="component" value="Unassembled WGS sequence"/>
</dbReference>
<evidence type="ECO:0000256" key="4">
    <source>
        <dbReference type="ARBA" id="ARBA00022989"/>
    </source>
</evidence>
<sequence length="200" mass="21362">MNATYLAFAAAVALLIASPGPVVALVVADARRAWPLWTILGGVLSAQLLLICALLMIYLAMDIEPVVVEWGQVIGGLYLIWLGCDGLCGGGSEAAATGRGDSHYFWRALAVGLSNPKDILFFLAFLPGFILPAEPFAPQAAMLIVIWAVIDISILIAYGLLSRQISGSRRIQQLLDVLPNYFLLGLGLISCSLGITRLLH</sequence>
<accession>A0A8D3Y4Z5</accession>
<evidence type="ECO:0000256" key="5">
    <source>
        <dbReference type="ARBA" id="ARBA00023136"/>
    </source>
</evidence>
<evidence type="ECO:0000313" key="7">
    <source>
        <dbReference type="EMBL" id="AJE16996.1"/>
    </source>
</evidence>
<evidence type="ECO:0000313" key="8">
    <source>
        <dbReference type="EMBL" id="SDM59796.1"/>
    </source>
</evidence>
<evidence type="ECO:0000256" key="2">
    <source>
        <dbReference type="ARBA" id="ARBA00022475"/>
    </source>
</evidence>
<dbReference type="PANTHER" id="PTHR30086:SF20">
    <property type="entry name" value="ARGININE EXPORTER PROTEIN ARGO-RELATED"/>
    <property type="match status" value="1"/>
</dbReference>
<evidence type="ECO:0000256" key="1">
    <source>
        <dbReference type="ARBA" id="ARBA00004651"/>
    </source>
</evidence>
<dbReference type="PANTHER" id="PTHR30086">
    <property type="entry name" value="ARGININE EXPORTER PROTEIN ARGO"/>
    <property type="match status" value="1"/>
</dbReference>
<keyword evidence="2" id="KW-1003">Cell membrane</keyword>
<dbReference type="Proteomes" id="UP000031271">
    <property type="component" value="Chromosome"/>
</dbReference>
<dbReference type="Pfam" id="PF01810">
    <property type="entry name" value="LysE"/>
    <property type="match status" value="1"/>
</dbReference>
<feature type="transmembrane region" description="Helical" evidence="6">
    <location>
        <begin position="34"/>
        <end position="60"/>
    </location>
</feature>
<proteinExistence type="predicted"/>
<feature type="transmembrane region" description="Helical" evidence="6">
    <location>
        <begin position="119"/>
        <end position="137"/>
    </location>
</feature>
<comment type="subcellular location">
    <subcellularLocation>
        <location evidence="1">Cell membrane</location>
        <topology evidence="1">Multi-pass membrane protein</topology>
    </subcellularLocation>
</comment>
<evidence type="ECO:0000313" key="10">
    <source>
        <dbReference type="Proteomes" id="UP000182276"/>
    </source>
</evidence>
<keyword evidence="3 6" id="KW-0812">Transmembrane</keyword>
<reference evidence="8 10" key="2">
    <citation type="submission" date="2016-10" db="EMBL/GenBank/DDBJ databases">
        <authorList>
            <person name="Varghese N."/>
            <person name="Submissions S."/>
        </authorList>
    </citation>
    <scope>NUCLEOTIDE SEQUENCE [LARGE SCALE GENOMIC DNA]</scope>
    <source>
        <strain evidence="8 10">DSM 6083</strain>
    </source>
</reference>
<reference evidence="7 9" key="3">
    <citation type="journal article" name="Genome Announc.">
        <title>Complete Genome Sequence of Pseudomonas balearica DSM 6083T.</title>
        <authorList>
            <person name="Bennasar-Figueras A."/>
            <person name="Salva-Serra F."/>
            <person name="Jaen-Luchoro D."/>
            <person name="Segui C."/>
            <person name="Aliaga F."/>
            <person name="Busquets A."/>
            <person name="Gomila M."/>
            <person name="Moore E.R."/>
            <person name="Lalucat J."/>
        </authorList>
    </citation>
    <scope>NUCLEOTIDE SEQUENCE [LARGE SCALE GENOMIC DNA]</scope>
    <source>
        <strain evidence="9">DSM 6083</strain>
        <strain evidence="7">DSM6083</strain>
    </source>
</reference>
<keyword evidence="5 6" id="KW-0472">Membrane</keyword>
<name>A0A8D3Y4Z5_9GAMM</name>
<protein>
    <submittedName>
        <fullName evidence="7">Amino acid transporter LysE</fullName>
    </submittedName>
    <submittedName>
        <fullName evidence="8">Threonine/homoserine/homoserine lactone efflux protein</fullName>
    </submittedName>
</protein>
<keyword evidence="10" id="KW-1185">Reference proteome</keyword>
<reference evidence="9" key="1">
    <citation type="submission" date="2014-03" db="EMBL/GenBank/DDBJ databases">
        <title>Complete genome of Pseudomonas balearica DSM 6083T, a sewage water isolate from an enrichment with 2-methylnaphthalene.</title>
        <authorList>
            <person name="Salva-Serra F."/>
            <person name="Jaen-Luchoro D."/>
            <person name="Busquets A."/>
            <person name="Pena A."/>
            <person name="Gomila M."/>
            <person name="Bosch R."/>
            <person name="Nogales B."/>
            <person name="Garcia-Valdes E."/>
            <person name="Lalucat J."/>
            <person name="Bennasar A."/>
        </authorList>
    </citation>
    <scope>NUCLEOTIDE SEQUENCE [LARGE SCALE GENOMIC DNA]</scope>
    <source>
        <strain evidence="9">DSM 6083</strain>
    </source>
</reference>
<feature type="transmembrane region" description="Helical" evidence="6">
    <location>
        <begin position="143"/>
        <end position="161"/>
    </location>
</feature>
<dbReference type="AlphaFoldDB" id="A0A8D3Y4Z5"/>
<dbReference type="KEGG" id="pbm:CL52_18835"/>
<dbReference type="GO" id="GO:0015171">
    <property type="term" value="F:amino acid transmembrane transporter activity"/>
    <property type="evidence" value="ECO:0007669"/>
    <property type="project" value="TreeGrafter"/>
</dbReference>
<feature type="transmembrane region" description="Helical" evidence="6">
    <location>
        <begin position="181"/>
        <end position="199"/>
    </location>
</feature>
<gene>
    <name evidence="7" type="ORF">CL52_18835</name>
    <name evidence="8" type="ORF">SAMN05660875_106153</name>
</gene>
<dbReference type="GO" id="GO:0005886">
    <property type="term" value="C:plasma membrane"/>
    <property type="evidence" value="ECO:0007669"/>
    <property type="project" value="UniProtKB-SubCell"/>
</dbReference>
<evidence type="ECO:0000256" key="3">
    <source>
        <dbReference type="ARBA" id="ARBA00022692"/>
    </source>
</evidence>
<evidence type="ECO:0000313" key="9">
    <source>
        <dbReference type="Proteomes" id="UP000031271"/>
    </source>
</evidence>
<dbReference type="GeneID" id="77261939"/>
<dbReference type="EMBL" id="FNHO01000006">
    <property type="protein sequence ID" value="SDM59796.1"/>
    <property type="molecule type" value="Genomic_DNA"/>
</dbReference>
<evidence type="ECO:0000256" key="6">
    <source>
        <dbReference type="SAM" id="Phobius"/>
    </source>
</evidence>
<dbReference type="RefSeq" id="WP_041108329.1">
    <property type="nucleotide sequence ID" value="NZ_CP007511.1"/>
</dbReference>
<keyword evidence="4 6" id="KW-1133">Transmembrane helix</keyword>
<dbReference type="EMBL" id="CP007511">
    <property type="protein sequence ID" value="AJE16996.1"/>
    <property type="molecule type" value="Genomic_DNA"/>
</dbReference>